<dbReference type="AlphaFoldDB" id="A0A9D3Y4A4"/>
<accession>A0A9D3Y4A4</accession>
<proteinExistence type="predicted"/>
<evidence type="ECO:0000313" key="2">
    <source>
        <dbReference type="Proteomes" id="UP000828390"/>
    </source>
</evidence>
<sequence>MSCFNCCNALHFSKETSKYKRPSQLEHKLQNRKWEANSYKPNITILEALEEIADGEVSVETLKWHSARCICHGCQVTLRQAVNKKADVESFMQLLHDITDKVPSRQRQEYFSKDFFGDKRSRCWSCMVQFPEGDLRRKRFNMEWELVEGMTVLEAVQSLFENEAQSLEGVYYKKTYVCKNCFNLLRQVVKAQCVYESYVTMFASLTNQNSPFARLRHGDSISAVDPDCSKDEYNDTAENVENEVDCDVSFKTVNNTVELPYTASKLTNFASEGPGSVGVKRCNKSLDMDGRGVLRCDASPDVTVSKRQKLNRKEITYHVAEDASTCISACKKKQDSE</sequence>
<name>A0A9D3Y4A4_DREPO</name>
<reference evidence="1" key="2">
    <citation type="submission" date="2020-11" db="EMBL/GenBank/DDBJ databases">
        <authorList>
            <person name="McCartney M.A."/>
            <person name="Auch B."/>
            <person name="Kono T."/>
            <person name="Mallez S."/>
            <person name="Becker A."/>
            <person name="Gohl D.M."/>
            <person name="Silverstein K.A.T."/>
            <person name="Koren S."/>
            <person name="Bechman K.B."/>
            <person name="Herman A."/>
            <person name="Abrahante J.E."/>
            <person name="Garbe J."/>
        </authorList>
    </citation>
    <scope>NUCLEOTIDE SEQUENCE</scope>
    <source>
        <strain evidence="1">Duluth1</strain>
        <tissue evidence="1">Whole animal</tissue>
    </source>
</reference>
<protein>
    <submittedName>
        <fullName evidence="1">Uncharacterized protein</fullName>
    </submittedName>
</protein>
<organism evidence="1 2">
    <name type="scientific">Dreissena polymorpha</name>
    <name type="common">Zebra mussel</name>
    <name type="synonym">Mytilus polymorpha</name>
    <dbReference type="NCBI Taxonomy" id="45954"/>
    <lineage>
        <taxon>Eukaryota</taxon>
        <taxon>Metazoa</taxon>
        <taxon>Spiralia</taxon>
        <taxon>Lophotrochozoa</taxon>
        <taxon>Mollusca</taxon>
        <taxon>Bivalvia</taxon>
        <taxon>Autobranchia</taxon>
        <taxon>Heteroconchia</taxon>
        <taxon>Euheterodonta</taxon>
        <taxon>Imparidentia</taxon>
        <taxon>Neoheterodontei</taxon>
        <taxon>Myida</taxon>
        <taxon>Dreissenoidea</taxon>
        <taxon>Dreissenidae</taxon>
        <taxon>Dreissena</taxon>
    </lineage>
</organism>
<comment type="caution">
    <text evidence="1">The sequence shown here is derived from an EMBL/GenBank/DDBJ whole genome shotgun (WGS) entry which is preliminary data.</text>
</comment>
<gene>
    <name evidence="1" type="ORF">DPMN_194555</name>
</gene>
<dbReference type="OrthoDB" id="6122068at2759"/>
<evidence type="ECO:0000313" key="1">
    <source>
        <dbReference type="EMBL" id="KAH3692803.1"/>
    </source>
</evidence>
<reference evidence="1" key="1">
    <citation type="journal article" date="2019" name="bioRxiv">
        <title>The Genome of the Zebra Mussel, Dreissena polymorpha: A Resource for Invasive Species Research.</title>
        <authorList>
            <person name="McCartney M.A."/>
            <person name="Auch B."/>
            <person name="Kono T."/>
            <person name="Mallez S."/>
            <person name="Zhang Y."/>
            <person name="Obille A."/>
            <person name="Becker A."/>
            <person name="Abrahante J.E."/>
            <person name="Garbe J."/>
            <person name="Badalamenti J.P."/>
            <person name="Herman A."/>
            <person name="Mangelson H."/>
            <person name="Liachko I."/>
            <person name="Sullivan S."/>
            <person name="Sone E.D."/>
            <person name="Koren S."/>
            <person name="Silverstein K.A.T."/>
            <person name="Beckman K.B."/>
            <person name="Gohl D.M."/>
        </authorList>
    </citation>
    <scope>NUCLEOTIDE SEQUENCE</scope>
    <source>
        <strain evidence="1">Duluth1</strain>
        <tissue evidence="1">Whole animal</tissue>
    </source>
</reference>
<keyword evidence="2" id="KW-1185">Reference proteome</keyword>
<dbReference type="Proteomes" id="UP000828390">
    <property type="component" value="Unassembled WGS sequence"/>
</dbReference>
<dbReference type="EMBL" id="JAIWYP010000019">
    <property type="protein sequence ID" value="KAH3692803.1"/>
    <property type="molecule type" value="Genomic_DNA"/>
</dbReference>